<protein>
    <submittedName>
        <fullName evidence="1">Uncharacterized protein</fullName>
    </submittedName>
</protein>
<proteinExistence type="predicted"/>
<organism evidence="1 2">
    <name type="scientific">Zoogloea oryzae</name>
    <dbReference type="NCBI Taxonomy" id="310767"/>
    <lineage>
        <taxon>Bacteria</taxon>
        <taxon>Pseudomonadati</taxon>
        <taxon>Pseudomonadota</taxon>
        <taxon>Betaproteobacteria</taxon>
        <taxon>Rhodocyclales</taxon>
        <taxon>Zoogloeaceae</taxon>
        <taxon>Zoogloea</taxon>
    </lineage>
</organism>
<dbReference type="RefSeq" id="WP_284189066.1">
    <property type="nucleotide sequence ID" value="NZ_BSPX01000064.1"/>
</dbReference>
<name>A0ABQ6FE47_9RHOO</name>
<comment type="caution">
    <text evidence="1">The sequence shown here is derived from an EMBL/GenBank/DDBJ whole genome shotgun (WGS) entry which is preliminary data.</text>
</comment>
<reference evidence="2" key="1">
    <citation type="journal article" date="2019" name="Int. J. Syst. Evol. Microbiol.">
        <title>The Global Catalogue of Microorganisms (GCM) 10K type strain sequencing project: providing services to taxonomists for standard genome sequencing and annotation.</title>
        <authorList>
            <consortium name="The Broad Institute Genomics Platform"/>
            <consortium name="The Broad Institute Genome Sequencing Center for Infectious Disease"/>
            <person name="Wu L."/>
            <person name="Ma J."/>
        </authorList>
    </citation>
    <scope>NUCLEOTIDE SEQUENCE [LARGE SCALE GENOMIC DNA]</scope>
    <source>
        <strain evidence="2">NBRC 102407</strain>
    </source>
</reference>
<evidence type="ECO:0000313" key="2">
    <source>
        <dbReference type="Proteomes" id="UP001157167"/>
    </source>
</evidence>
<gene>
    <name evidence="1" type="ORF">GCM10007933_33610</name>
</gene>
<dbReference type="Proteomes" id="UP001157167">
    <property type="component" value="Unassembled WGS sequence"/>
</dbReference>
<dbReference type="EMBL" id="BSPX01000064">
    <property type="protein sequence ID" value="GLT23890.1"/>
    <property type="molecule type" value="Genomic_DNA"/>
</dbReference>
<accession>A0ABQ6FE47</accession>
<sequence length="146" mass="16133">MLPMPTLPISPAACSLPVAELFGRVWLAQVDLAQRMQFLAFRLSIGLLESHARKHIQRVDETFYAADLAEVEERTVLLMEAGSEGVVTIMRTYIEELTQAQICCVAASFRPVMQDEAAAQLLAFTPPTHVPAAGRVRRRARINAGE</sequence>
<evidence type="ECO:0000313" key="1">
    <source>
        <dbReference type="EMBL" id="GLT23890.1"/>
    </source>
</evidence>
<keyword evidence="2" id="KW-1185">Reference proteome</keyword>